<dbReference type="Pfam" id="PF02201">
    <property type="entry name" value="SWIB"/>
    <property type="match status" value="1"/>
</dbReference>
<feature type="compositionally biased region" description="Polar residues" evidence="1">
    <location>
        <begin position="113"/>
        <end position="124"/>
    </location>
</feature>
<dbReference type="PROSITE" id="PS51925">
    <property type="entry name" value="SWIB_MDM2"/>
    <property type="match status" value="1"/>
</dbReference>
<evidence type="ECO:0000259" key="3">
    <source>
        <dbReference type="PROSITE" id="PS51998"/>
    </source>
</evidence>
<dbReference type="AlphaFoldDB" id="A0A0F7SR52"/>
<feature type="domain" description="DEK-C" evidence="3">
    <location>
        <begin position="5"/>
        <end position="64"/>
    </location>
</feature>
<name>A0A0F7SR52_PHARH</name>
<feature type="compositionally biased region" description="Acidic residues" evidence="1">
    <location>
        <begin position="73"/>
        <end position="84"/>
    </location>
</feature>
<dbReference type="SUPFAM" id="SSF109715">
    <property type="entry name" value="DEK C-terminal domain"/>
    <property type="match status" value="1"/>
</dbReference>
<feature type="compositionally biased region" description="Polar residues" evidence="1">
    <location>
        <begin position="169"/>
        <end position="179"/>
    </location>
</feature>
<organism evidence="4">
    <name type="scientific">Phaffia rhodozyma</name>
    <name type="common">Yeast</name>
    <name type="synonym">Xanthophyllomyces dendrorhous</name>
    <dbReference type="NCBI Taxonomy" id="264483"/>
    <lineage>
        <taxon>Eukaryota</taxon>
        <taxon>Fungi</taxon>
        <taxon>Dikarya</taxon>
        <taxon>Basidiomycota</taxon>
        <taxon>Agaricomycotina</taxon>
        <taxon>Tremellomycetes</taxon>
        <taxon>Cystofilobasidiales</taxon>
        <taxon>Mrakiaceae</taxon>
        <taxon>Phaffia</taxon>
    </lineage>
</organism>
<reference evidence="4" key="1">
    <citation type="submission" date="2014-08" db="EMBL/GenBank/DDBJ databases">
        <authorList>
            <person name="Sharma Rahul"/>
            <person name="Thines Marco"/>
        </authorList>
    </citation>
    <scope>NUCLEOTIDE SEQUENCE</scope>
</reference>
<dbReference type="InterPro" id="IPR036885">
    <property type="entry name" value="SWIB_MDM2_dom_sf"/>
</dbReference>
<dbReference type="PROSITE" id="PS51998">
    <property type="entry name" value="DEK_C"/>
    <property type="match status" value="1"/>
</dbReference>
<feature type="domain" description="DM2" evidence="2">
    <location>
        <begin position="233"/>
        <end position="311"/>
    </location>
</feature>
<dbReference type="EMBL" id="LN483157">
    <property type="protein sequence ID" value="CED83876.1"/>
    <property type="molecule type" value="Genomic_DNA"/>
</dbReference>
<evidence type="ECO:0000313" key="4">
    <source>
        <dbReference type="EMBL" id="CED83876.1"/>
    </source>
</evidence>
<protein>
    <submittedName>
        <fullName evidence="4">RNA polymerase I transcription factor UAF</fullName>
    </submittedName>
</protein>
<sequence length="317" mass="34218">MSISSFDPQSLIPRVRSILEGADLSTVSARQVRKQLSEQDPSLTPDLLKSHKDAIDDIVMTIFDALAAPPSESSDDNDDDDDAPESPPRTKKQPSSTSDSSVKSKAEPLSDAQLAQQLSDQINGAPNARSTRASSSSTSKTAKGKGKAKASASKTSKTNASGSSRSKKNTVLSQATIGSSDDEDHPDGTKKAKRKRSTDSDNAPEAKPKKPKKPKKEPKSEGEADGEPKKGGVFMKPWGMSAPLSALLGGQSQLPRPQVVKQIWAYVKENNIQDPANKSFFLCDDRMQAVFKTPRLHMFTMNKLLSDHLYPVKEAQS</sequence>
<accession>A0A0F7SR52</accession>
<dbReference type="CDD" id="cd10567">
    <property type="entry name" value="SWIB-MDM2_like"/>
    <property type="match status" value="1"/>
</dbReference>
<dbReference type="SMART" id="SM00151">
    <property type="entry name" value="SWIB"/>
    <property type="match status" value="1"/>
</dbReference>
<dbReference type="Pfam" id="PF08766">
    <property type="entry name" value="DEK_C"/>
    <property type="match status" value="1"/>
</dbReference>
<dbReference type="Gene3D" id="1.10.245.10">
    <property type="entry name" value="SWIB/MDM2 domain"/>
    <property type="match status" value="1"/>
</dbReference>
<dbReference type="InterPro" id="IPR019835">
    <property type="entry name" value="SWIB_domain"/>
</dbReference>
<evidence type="ECO:0000259" key="2">
    <source>
        <dbReference type="PROSITE" id="PS51925"/>
    </source>
</evidence>
<proteinExistence type="predicted"/>
<dbReference type="PANTHER" id="PTHR13844">
    <property type="entry name" value="SWI/SNF-RELATED MATRIX-ASSOCIATED ACTIN-DEPENDENT REGULATOR OF CHROMATIN SUBFAMILY D"/>
    <property type="match status" value="1"/>
</dbReference>
<feature type="compositionally biased region" description="Low complexity" evidence="1">
    <location>
        <begin position="149"/>
        <end position="164"/>
    </location>
</feature>
<dbReference type="InterPro" id="IPR003121">
    <property type="entry name" value="SWIB_MDM2_domain"/>
</dbReference>
<feature type="compositionally biased region" description="Low complexity" evidence="1">
    <location>
        <begin position="127"/>
        <end position="141"/>
    </location>
</feature>
<dbReference type="InterPro" id="IPR014876">
    <property type="entry name" value="DEK_C"/>
</dbReference>
<feature type="region of interest" description="Disordered" evidence="1">
    <location>
        <begin position="65"/>
        <end position="232"/>
    </location>
</feature>
<dbReference type="SUPFAM" id="SSF47592">
    <property type="entry name" value="SWIB/MDM2 domain"/>
    <property type="match status" value="1"/>
</dbReference>
<feature type="compositionally biased region" description="Basic and acidic residues" evidence="1">
    <location>
        <begin position="217"/>
        <end position="230"/>
    </location>
</feature>
<evidence type="ECO:0000256" key="1">
    <source>
        <dbReference type="SAM" id="MobiDB-lite"/>
    </source>
</evidence>